<proteinExistence type="predicted"/>
<dbReference type="KEGG" id="ang:An12g07610"/>
<dbReference type="GeneID" id="84592647"/>
<protein>
    <submittedName>
        <fullName evidence="1">Uncharacterized protein</fullName>
    </submittedName>
</protein>
<accession>A0AAJ8BYB3</accession>
<dbReference type="VEuPathDB" id="FungiDB:An12g07610"/>
<gene>
    <name evidence="1" type="ORF">An12g07610</name>
</gene>
<dbReference type="AlphaFoldDB" id="A0AAJ8BYB3"/>
<reference evidence="1" key="1">
    <citation type="submission" date="2025-02" db="EMBL/GenBank/DDBJ databases">
        <authorList>
            <consortium name="NCBI Genome Project"/>
        </authorList>
    </citation>
    <scope>NUCLEOTIDE SEQUENCE</scope>
</reference>
<evidence type="ECO:0000313" key="1">
    <source>
        <dbReference type="RefSeq" id="XP_059605549.1"/>
    </source>
</evidence>
<reference evidence="1" key="2">
    <citation type="submission" date="2025-08" db="UniProtKB">
        <authorList>
            <consortium name="RefSeq"/>
        </authorList>
    </citation>
    <scope>IDENTIFICATION</scope>
</reference>
<name>A0AAJ8BYB3_ASPNG</name>
<dbReference type="RefSeq" id="XP_059605549.1">
    <property type="nucleotide sequence ID" value="XM_059751040.1"/>
</dbReference>
<organism evidence="1">
    <name type="scientific">Aspergillus niger</name>
    <dbReference type="NCBI Taxonomy" id="5061"/>
    <lineage>
        <taxon>Eukaryota</taxon>
        <taxon>Fungi</taxon>
        <taxon>Dikarya</taxon>
        <taxon>Ascomycota</taxon>
        <taxon>Pezizomycotina</taxon>
        <taxon>Eurotiomycetes</taxon>
        <taxon>Eurotiomycetidae</taxon>
        <taxon>Eurotiales</taxon>
        <taxon>Aspergillaceae</taxon>
        <taxon>Aspergillus</taxon>
        <taxon>Aspergillus subgen. Circumdati</taxon>
    </lineage>
</organism>
<sequence length="125" mass="14222">MVGYDTPQLGLARFGKITESALAELRKLISLLVMVVSKLIDLFISKWLSGFHELLIAIATFSNCQLRPSLTLYQRQQSISILENKIEVQDASVYPRRFGSTYYGCDEGVRRMYSTSRREINKPGL</sequence>